<accession>A0A091BC65</accession>
<sequence>MGGCRHRPAAAPEQGSRTMTQENQRTVAGNVDAGLLLADAAITRDSASSAR</sequence>
<keyword evidence="3" id="KW-1185">Reference proteome</keyword>
<proteinExistence type="predicted"/>
<dbReference type="EMBL" id="AWXU01000037">
    <property type="protein sequence ID" value="KFN49341.1"/>
    <property type="molecule type" value="Genomic_DNA"/>
</dbReference>
<reference evidence="2 3" key="1">
    <citation type="submission" date="2013-09" db="EMBL/GenBank/DDBJ databases">
        <title>Genome sequencing of Arenimonas composti.</title>
        <authorList>
            <person name="Chen F."/>
            <person name="Wang G."/>
        </authorList>
    </citation>
    <scope>NUCLEOTIDE SEQUENCE [LARGE SCALE GENOMIC DNA]</scope>
    <source>
        <strain evidence="2 3">TR7-09</strain>
    </source>
</reference>
<protein>
    <submittedName>
        <fullName evidence="2">Uncharacterized protein</fullName>
    </submittedName>
</protein>
<name>A0A091BC65_9GAMM</name>
<evidence type="ECO:0000256" key="1">
    <source>
        <dbReference type="SAM" id="MobiDB-lite"/>
    </source>
</evidence>
<evidence type="ECO:0000313" key="2">
    <source>
        <dbReference type="EMBL" id="KFN49341.1"/>
    </source>
</evidence>
<organism evidence="2 3">
    <name type="scientific">Arenimonas composti TR7-09 = DSM 18010</name>
    <dbReference type="NCBI Taxonomy" id="1121013"/>
    <lineage>
        <taxon>Bacteria</taxon>
        <taxon>Pseudomonadati</taxon>
        <taxon>Pseudomonadota</taxon>
        <taxon>Gammaproteobacteria</taxon>
        <taxon>Lysobacterales</taxon>
        <taxon>Lysobacteraceae</taxon>
        <taxon>Arenimonas</taxon>
    </lineage>
</organism>
<feature type="region of interest" description="Disordered" evidence="1">
    <location>
        <begin position="1"/>
        <end position="23"/>
    </location>
</feature>
<dbReference type="Proteomes" id="UP000029391">
    <property type="component" value="Unassembled WGS sequence"/>
</dbReference>
<dbReference type="AlphaFoldDB" id="A0A091BC65"/>
<evidence type="ECO:0000313" key="3">
    <source>
        <dbReference type="Proteomes" id="UP000029391"/>
    </source>
</evidence>
<gene>
    <name evidence="2" type="ORF">P873_11250</name>
</gene>
<comment type="caution">
    <text evidence="2">The sequence shown here is derived from an EMBL/GenBank/DDBJ whole genome shotgun (WGS) entry which is preliminary data.</text>
</comment>